<dbReference type="Gene3D" id="3.40.640.10">
    <property type="entry name" value="Type I PLP-dependent aspartate aminotransferase-like (Major domain)"/>
    <property type="match status" value="1"/>
</dbReference>
<evidence type="ECO:0000256" key="5">
    <source>
        <dbReference type="ARBA" id="ARBA00022691"/>
    </source>
</evidence>
<feature type="binding site" evidence="9">
    <location>
        <begin position="107"/>
        <end position="108"/>
    </location>
    <ligand>
        <name>pyridoxal 5'-phosphate</name>
        <dbReference type="ChEBI" id="CHEBI:597326"/>
    </ligand>
</feature>
<dbReference type="EMBL" id="MFNF01000041">
    <property type="protein sequence ID" value="OGH00873.1"/>
    <property type="molecule type" value="Genomic_DNA"/>
</dbReference>
<feature type="binding site" evidence="9">
    <location>
        <position position="310"/>
    </location>
    <ligand>
        <name>substrate</name>
    </ligand>
</feature>
<comment type="catalytic activity">
    <reaction evidence="8 9">
        <text>(8S)-8-amino-7-oxononanoate + S-adenosyl-L-methionine = S-adenosyl-4-methylsulfanyl-2-oxobutanoate + (7R,8S)-7,8-diammoniononanoate</text>
        <dbReference type="Rhea" id="RHEA:16861"/>
        <dbReference type="ChEBI" id="CHEBI:16490"/>
        <dbReference type="ChEBI" id="CHEBI:59789"/>
        <dbReference type="ChEBI" id="CHEBI:149468"/>
        <dbReference type="ChEBI" id="CHEBI:149469"/>
        <dbReference type="EC" id="2.6.1.62"/>
    </reaction>
</comment>
<evidence type="ECO:0000256" key="9">
    <source>
        <dbReference type="HAMAP-Rule" id="MF_00834"/>
    </source>
</evidence>
<evidence type="ECO:0000256" key="7">
    <source>
        <dbReference type="ARBA" id="ARBA00022898"/>
    </source>
</evidence>
<dbReference type="GO" id="GO:0009102">
    <property type="term" value="P:biotin biosynthetic process"/>
    <property type="evidence" value="ECO:0007669"/>
    <property type="project" value="UniProtKB-UniRule"/>
</dbReference>
<dbReference type="SUPFAM" id="SSF53383">
    <property type="entry name" value="PLP-dependent transferases"/>
    <property type="match status" value="1"/>
</dbReference>
<dbReference type="GO" id="GO:0004141">
    <property type="term" value="F:dethiobiotin synthase activity"/>
    <property type="evidence" value="ECO:0007669"/>
    <property type="project" value="TreeGrafter"/>
</dbReference>
<evidence type="ECO:0000256" key="8">
    <source>
        <dbReference type="ARBA" id="ARBA00048449"/>
    </source>
</evidence>
<dbReference type="GO" id="GO:0004015">
    <property type="term" value="F:adenosylmethionine-8-amino-7-oxononanoate transaminase activity"/>
    <property type="evidence" value="ECO:0007669"/>
    <property type="project" value="UniProtKB-UniRule"/>
</dbReference>
<reference evidence="10 11" key="1">
    <citation type="journal article" date="2016" name="Nat. Commun.">
        <title>Thousands of microbial genomes shed light on interconnected biogeochemical processes in an aquifer system.</title>
        <authorList>
            <person name="Anantharaman K."/>
            <person name="Brown C.T."/>
            <person name="Hug L.A."/>
            <person name="Sharon I."/>
            <person name="Castelle C.J."/>
            <person name="Probst A.J."/>
            <person name="Thomas B.C."/>
            <person name="Singh A."/>
            <person name="Wilkins M.J."/>
            <person name="Karaoz U."/>
            <person name="Brodie E.L."/>
            <person name="Williams K.H."/>
            <person name="Hubbard S.S."/>
            <person name="Banfield J.F."/>
        </authorList>
    </citation>
    <scope>NUCLEOTIDE SEQUENCE [LARGE SCALE GENOMIC DNA]</scope>
</reference>
<dbReference type="AlphaFoldDB" id="A0A1F6GRU3"/>
<protein>
    <recommendedName>
        <fullName evidence="9">Adenosylmethionine-8-amino-7-oxononanoate aminotransferase</fullName>
        <ecNumber evidence="9">2.6.1.62</ecNumber>
    </recommendedName>
    <alternativeName>
        <fullName evidence="9">7,8-diamino-pelargonic acid aminotransferase</fullName>
        <shortName evidence="9">DAPA AT</shortName>
        <shortName evidence="9">DAPA aminotransferase</shortName>
    </alternativeName>
    <alternativeName>
        <fullName evidence="9">7,8-diaminononanoate synthase</fullName>
        <shortName evidence="9">DANS</shortName>
    </alternativeName>
    <alternativeName>
        <fullName evidence="9">Diaminopelargonic acid synthase</fullName>
    </alternativeName>
</protein>
<comment type="cofactor">
    <cofactor evidence="1 9">
        <name>pyridoxal 5'-phosphate</name>
        <dbReference type="ChEBI" id="CHEBI:597326"/>
    </cofactor>
</comment>
<feature type="binding site" evidence="9">
    <location>
        <position position="140"/>
    </location>
    <ligand>
        <name>substrate</name>
    </ligand>
</feature>
<keyword evidence="5 9" id="KW-0949">S-adenosyl-L-methionine</keyword>
<comment type="subcellular location">
    <subcellularLocation>
        <location evidence="9">Cytoplasm</location>
    </subcellularLocation>
</comment>
<dbReference type="CDD" id="cd00610">
    <property type="entry name" value="OAT_like"/>
    <property type="match status" value="1"/>
</dbReference>
<keyword evidence="9" id="KW-0963">Cytoplasm</keyword>
<dbReference type="Gene3D" id="3.90.1150.10">
    <property type="entry name" value="Aspartate Aminotransferase, domain 1"/>
    <property type="match status" value="1"/>
</dbReference>
<dbReference type="EC" id="2.6.1.62" evidence="9"/>
<dbReference type="PANTHER" id="PTHR42684:SF3">
    <property type="entry name" value="ADENOSYLMETHIONINE-8-AMINO-7-OXONONANOATE AMINOTRANSFERASE"/>
    <property type="match status" value="1"/>
</dbReference>
<feature type="binding site" evidence="9">
    <location>
        <position position="47"/>
    </location>
    <ligand>
        <name>substrate</name>
    </ligand>
</feature>
<dbReference type="InterPro" id="IPR015424">
    <property type="entry name" value="PyrdxlP-dep_Trfase"/>
</dbReference>
<dbReference type="GO" id="GO:0030170">
    <property type="term" value="F:pyridoxal phosphate binding"/>
    <property type="evidence" value="ECO:0007669"/>
    <property type="project" value="UniProtKB-UniRule"/>
</dbReference>
<comment type="pathway">
    <text evidence="2 9">Cofactor biosynthesis; biotin biosynthesis; 7,8-diaminononanoate from 8-amino-7-oxononanoate (SAM route): step 1/1.</text>
</comment>
<dbReference type="GO" id="GO:0005737">
    <property type="term" value="C:cytoplasm"/>
    <property type="evidence" value="ECO:0007669"/>
    <property type="project" value="UniProtKB-SubCell"/>
</dbReference>
<organism evidence="10 11">
    <name type="scientific">Candidatus Lambdaproteobacteria bacterium RIFOXYD2_FULL_56_26</name>
    <dbReference type="NCBI Taxonomy" id="1817773"/>
    <lineage>
        <taxon>Bacteria</taxon>
        <taxon>Pseudomonadati</taxon>
        <taxon>Pseudomonadota</taxon>
        <taxon>Candidatus Lambdaproteobacteria</taxon>
    </lineage>
</organism>
<dbReference type="PANTHER" id="PTHR42684">
    <property type="entry name" value="ADENOSYLMETHIONINE-8-AMINO-7-OXONONANOATE AMINOTRANSFERASE"/>
    <property type="match status" value="1"/>
</dbReference>
<evidence type="ECO:0000313" key="10">
    <source>
        <dbReference type="EMBL" id="OGH00873.1"/>
    </source>
</evidence>
<dbReference type="InterPro" id="IPR015421">
    <property type="entry name" value="PyrdxlP-dep_Trfase_major"/>
</dbReference>
<name>A0A1F6GRU3_9PROT</name>
<dbReference type="InterPro" id="IPR005815">
    <property type="entry name" value="BioA"/>
</dbReference>
<feature type="binding site" evidence="9">
    <location>
        <position position="273"/>
    </location>
    <ligand>
        <name>substrate</name>
    </ligand>
</feature>
<keyword evidence="3 9" id="KW-0032">Aminotransferase</keyword>
<comment type="similarity">
    <text evidence="9">Belongs to the class-III pyridoxal-phosphate-dependent aminotransferase family. BioA subfamily.</text>
</comment>
<dbReference type="Pfam" id="PF00202">
    <property type="entry name" value="Aminotran_3"/>
    <property type="match status" value="1"/>
</dbReference>
<keyword evidence="6 9" id="KW-0093">Biotin biosynthesis</keyword>
<evidence type="ECO:0000256" key="3">
    <source>
        <dbReference type="ARBA" id="ARBA00022576"/>
    </source>
</evidence>
<accession>A0A1F6GRU3</accession>
<feature type="binding site" evidence="9">
    <location>
        <position position="244"/>
    </location>
    <ligand>
        <name>pyridoxal 5'-phosphate</name>
        <dbReference type="ChEBI" id="CHEBI:597326"/>
    </ligand>
</feature>
<evidence type="ECO:0000256" key="2">
    <source>
        <dbReference type="ARBA" id="ARBA00005063"/>
    </source>
</evidence>
<dbReference type="NCBIfam" id="TIGR00508">
    <property type="entry name" value="bioA"/>
    <property type="match status" value="1"/>
</dbReference>
<dbReference type="InterPro" id="IPR015422">
    <property type="entry name" value="PyrdxlP-dep_Trfase_small"/>
</dbReference>
<gene>
    <name evidence="9" type="primary">bioA</name>
    <name evidence="10" type="ORF">A2557_01940</name>
</gene>
<dbReference type="PROSITE" id="PS00600">
    <property type="entry name" value="AA_TRANSFER_CLASS_3"/>
    <property type="match status" value="1"/>
</dbReference>
<comment type="function">
    <text evidence="9">Catalyzes the transfer of the alpha-amino group from S-adenosyl-L-methionine (SAM) to 7-keto-8-aminopelargonic acid (KAPA) to form 7,8-diaminopelargonic acid (DAPA). It is the only aminotransferase known to utilize SAM as an amino donor.</text>
</comment>
<proteinExistence type="inferred from homology"/>
<feature type="binding site" evidence="9">
    <location>
        <position position="396"/>
    </location>
    <ligand>
        <name>substrate</name>
    </ligand>
</feature>
<evidence type="ECO:0000256" key="4">
    <source>
        <dbReference type="ARBA" id="ARBA00022679"/>
    </source>
</evidence>
<comment type="caution">
    <text evidence="10">The sequence shown here is derived from an EMBL/GenBank/DDBJ whole genome shotgun (WGS) entry which is preliminary data.</text>
</comment>
<feature type="binding site" evidence="9">
    <location>
        <begin position="311"/>
        <end position="312"/>
    </location>
    <ligand>
        <name>pyridoxal 5'-phosphate</name>
        <dbReference type="ChEBI" id="CHEBI:597326"/>
    </ligand>
</feature>
<dbReference type="HAMAP" id="MF_00834">
    <property type="entry name" value="BioA"/>
    <property type="match status" value="1"/>
</dbReference>
<dbReference type="NCBIfam" id="NF004624">
    <property type="entry name" value="PRK05964.1"/>
    <property type="match status" value="1"/>
</dbReference>
<dbReference type="InterPro" id="IPR049704">
    <property type="entry name" value="Aminotrans_3_PPA_site"/>
</dbReference>
<evidence type="ECO:0000256" key="6">
    <source>
        <dbReference type="ARBA" id="ARBA00022756"/>
    </source>
</evidence>
<feature type="modified residue" description="N6-(pyridoxal phosphate)lysine" evidence="9">
    <location>
        <position position="273"/>
    </location>
</feature>
<evidence type="ECO:0000313" key="11">
    <source>
        <dbReference type="Proteomes" id="UP000177583"/>
    </source>
</evidence>
<sequence>MTSGKSRIWMPFTQMSQASPPHMVVRGQGAYLELSQGKRVLDAVSSWWVTLHGHGRPELAEAIYKQALELEQVIAAGYSHEPAQKLAKVLVERLPKGLEWVFYSDDGSTAVEVALKMAYQYWANRGDKQRQGFLALEGGYHGDTLGAMSVGDPSLFNPVFQPLLFGVTRLPRPITWTGDLEVEAKEAQALAQARKVLEQNPTAYGALILEPLVQGAAGMRMYRPRFLKALVELVREFGLLVIFDEVATGFGRTGKLFACQWAEVEPDLICLSKGLTGGAMAMAATVANAKVYEAFWGDQNSPQDPTFYHGHSFTANPLGCAAALASMKLLDQTKVYGEMAAWHQEGQAQLQGIERLSQFRIQGTIGAMDWAPQKGAKHNDLASLKEAFFARGFLLRPLGSCLYLLPPYCITQEELLGVYGAIGEVMTA</sequence>
<feature type="site" description="Participates in the substrate recognition with KAPA and in a stacking interaction with the adenine ring of SAM" evidence="9">
    <location>
        <position position="12"/>
    </location>
</feature>
<keyword evidence="7 9" id="KW-0663">Pyridoxal phosphate</keyword>
<keyword evidence="4 9" id="KW-0808">Transferase</keyword>
<dbReference type="Proteomes" id="UP000177583">
    <property type="component" value="Unassembled WGS sequence"/>
</dbReference>
<comment type="subunit">
    <text evidence="9">Homodimer.</text>
</comment>
<dbReference type="InterPro" id="IPR005814">
    <property type="entry name" value="Aminotrans_3"/>
</dbReference>
<dbReference type="UniPathway" id="UPA00078">
    <property type="reaction ID" value="UER00160"/>
</dbReference>
<evidence type="ECO:0000256" key="1">
    <source>
        <dbReference type="ARBA" id="ARBA00001933"/>
    </source>
</evidence>